<evidence type="ECO:0000256" key="4">
    <source>
        <dbReference type="ARBA" id="ARBA00023136"/>
    </source>
</evidence>
<feature type="chain" id="PRO_5029567412" evidence="6">
    <location>
        <begin position="20"/>
        <end position="590"/>
    </location>
</feature>
<keyword evidence="3 6" id="KW-0732">Signal</keyword>
<dbReference type="PROSITE" id="PS51257">
    <property type="entry name" value="PROKAR_LIPOPROTEIN"/>
    <property type="match status" value="1"/>
</dbReference>
<dbReference type="Pfam" id="PF07980">
    <property type="entry name" value="SusD_RagB"/>
    <property type="match status" value="1"/>
</dbReference>
<dbReference type="AlphaFoldDB" id="A0A7K1ST31"/>
<evidence type="ECO:0000313" key="9">
    <source>
        <dbReference type="EMBL" id="MVN20455.1"/>
    </source>
</evidence>
<feature type="domain" description="SusD-like N-terminal" evidence="8">
    <location>
        <begin position="107"/>
        <end position="219"/>
    </location>
</feature>
<dbReference type="Gene3D" id="1.25.40.390">
    <property type="match status" value="1"/>
</dbReference>
<dbReference type="RefSeq" id="WP_157563978.1">
    <property type="nucleotide sequence ID" value="NZ_WPIK01000002.1"/>
</dbReference>
<sequence>MKPRQIVYLYSMICLLAIASCKKNDLLNQLPPTSLAEASYWHTTNDLQNYMNNLYGVDGIFPHYLGYNNLGIYSVDDNSDNMVPQTVNARLNGQLTVAGNGGYADWTNIRNVNYFLANYKKVTASASSVAPYLGEAYFFRAILYFQAVQNRGAMPWINKPLDLTDTALINAPRLSRDIVVDSIVNDLNKAIAYLPTKSSAQTQRLYKEYAEGYKARVCLYEGTWEKYHAGDVFGVAGQNGANFLQMAADAANLVITSGIYQLDNVGVPNGYFNLFNQTDYSSSKEIMFWGAYNQQANITTDWQNYYQFGSSGTNSDGISKSLVDDYLCNDGNPISISRNYQGDDSLAHVLKNRDPRLRQIVFFYGDTVISNMPGANPIKRFTYPALVSGTPCTTGYQIRKGLSTDFFQDVHNGPGGTTGTIYMRYAEILLTYAEARAELGLINQNDVDITINKLRDRVKMPHLNIGNIIPDPKWAFPQLSPVINEVRRERRVELACEGYRLNDICRWAAAPVLIVGKQPLGAMAKQFLTVIPSLVVGKNIYVNPQGYIQPYTNVSSMANGYNFNVNRDYLLPITLQETTVNPKIKQNPGW</sequence>
<keyword evidence="5" id="KW-0998">Cell outer membrane</keyword>
<evidence type="ECO:0000256" key="2">
    <source>
        <dbReference type="ARBA" id="ARBA00006275"/>
    </source>
</evidence>
<evidence type="ECO:0000256" key="3">
    <source>
        <dbReference type="ARBA" id="ARBA00022729"/>
    </source>
</evidence>
<dbReference type="EMBL" id="WPIK01000002">
    <property type="protein sequence ID" value="MVN20455.1"/>
    <property type="molecule type" value="Genomic_DNA"/>
</dbReference>
<feature type="domain" description="RagB/SusD" evidence="7">
    <location>
        <begin position="292"/>
        <end position="590"/>
    </location>
</feature>
<gene>
    <name evidence="9" type="ORF">GO621_02765</name>
</gene>
<organism evidence="9 10">
    <name type="scientific">Mucilaginibacter arboris</name>
    <dbReference type="NCBI Taxonomy" id="2682090"/>
    <lineage>
        <taxon>Bacteria</taxon>
        <taxon>Pseudomonadati</taxon>
        <taxon>Bacteroidota</taxon>
        <taxon>Sphingobacteriia</taxon>
        <taxon>Sphingobacteriales</taxon>
        <taxon>Sphingobacteriaceae</taxon>
        <taxon>Mucilaginibacter</taxon>
    </lineage>
</organism>
<dbReference type="InterPro" id="IPR033985">
    <property type="entry name" value="SusD-like_N"/>
</dbReference>
<dbReference type="SUPFAM" id="SSF48452">
    <property type="entry name" value="TPR-like"/>
    <property type="match status" value="1"/>
</dbReference>
<dbReference type="InterPro" id="IPR011990">
    <property type="entry name" value="TPR-like_helical_dom_sf"/>
</dbReference>
<evidence type="ECO:0000313" key="10">
    <source>
        <dbReference type="Proteomes" id="UP000462014"/>
    </source>
</evidence>
<comment type="similarity">
    <text evidence="2">Belongs to the SusD family.</text>
</comment>
<keyword evidence="4" id="KW-0472">Membrane</keyword>
<dbReference type="InterPro" id="IPR012944">
    <property type="entry name" value="SusD_RagB_dom"/>
</dbReference>
<dbReference type="Proteomes" id="UP000462014">
    <property type="component" value="Unassembled WGS sequence"/>
</dbReference>
<feature type="signal peptide" evidence="6">
    <location>
        <begin position="1"/>
        <end position="19"/>
    </location>
</feature>
<evidence type="ECO:0000259" key="7">
    <source>
        <dbReference type="Pfam" id="PF07980"/>
    </source>
</evidence>
<dbReference type="Pfam" id="PF14322">
    <property type="entry name" value="SusD-like_3"/>
    <property type="match status" value="1"/>
</dbReference>
<evidence type="ECO:0000256" key="6">
    <source>
        <dbReference type="SAM" id="SignalP"/>
    </source>
</evidence>
<protein>
    <submittedName>
        <fullName evidence="9">RagB/SusD family nutrient uptake outer membrane protein</fullName>
    </submittedName>
</protein>
<name>A0A7K1ST31_9SPHI</name>
<proteinExistence type="inferred from homology"/>
<evidence type="ECO:0000259" key="8">
    <source>
        <dbReference type="Pfam" id="PF14322"/>
    </source>
</evidence>
<comment type="subcellular location">
    <subcellularLocation>
        <location evidence="1">Cell outer membrane</location>
    </subcellularLocation>
</comment>
<evidence type="ECO:0000256" key="1">
    <source>
        <dbReference type="ARBA" id="ARBA00004442"/>
    </source>
</evidence>
<accession>A0A7K1ST31</accession>
<comment type="caution">
    <text evidence="9">The sequence shown here is derived from an EMBL/GenBank/DDBJ whole genome shotgun (WGS) entry which is preliminary data.</text>
</comment>
<dbReference type="GO" id="GO:0009279">
    <property type="term" value="C:cell outer membrane"/>
    <property type="evidence" value="ECO:0007669"/>
    <property type="project" value="UniProtKB-SubCell"/>
</dbReference>
<reference evidence="9 10" key="1">
    <citation type="submission" date="2019-12" db="EMBL/GenBank/DDBJ databases">
        <title>Mucilaginibacter sp. HMF7410 genome sequencing and assembly.</title>
        <authorList>
            <person name="Kang H."/>
            <person name="Cha I."/>
            <person name="Kim H."/>
            <person name="Joh K."/>
        </authorList>
    </citation>
    <scope>NUCLEOTIDE SEQUENCE [LARGE SCALE GENOMIC DNA]</scope>
    <source>
        <strain evidence="9 10">HMF7410</strain>
    </source>
</reference>
<keyword evidence="10" id="KW-1185">Reference proteome</keyword>
<evidence type="ECO:0000256" key="5">
    <source>
        <dbReference type="ARBA" id="ARBA00023237"/>
    </source>
</evidence>